<feature type="domain" description="Fe2OG dioxygenase" evidence="9">
    <location>
        <begin position="655"/>
        <end position="745"/>
    </location>
</feature>
<feature type="signal peptide" evidence="8">
    <location>
        <begin position="1"/>
        <end position="16"/>
    </location>
</feature>
<keyword evidence="4" id="KW-0223">Dioxygenase</keyword>
<keyword evidence="10" id="KW-1185">Reference proteome</keyword>
<dbReference type="Pfam" id="PF25342">
    <property type="entry name" value="GT_PLOD"/>
    <property type="match status" value="2"/>
</dbReference>
<reference evidence="11" key="1">
    <citation type="submission" date="2025-08" db="UniProtKB">
        <authorList>
            <consortium name="RefSeq"/>
        </authorList>
    </citation>
    <scope>IDENTIFICATION</scope>
</reference>
<comment type="cofactor">
    <cofactor evidence="1">
        <name>L-ascorbate</name>
        <dbReference type="ChEBI" id="CHEBI:38290"/>
    </cofactor>
</comment>
<gene>
    <name evidence="11" type="primary">LOC100212717</name>
</gene>
<keyword evidence="7" id="KW-0325">Glycoprotein</keyword>
<protein>
    <submittedName>
        <fullName evidence="11">Procollagen-lysine,2-oxoglutarate 5-dioxygenase 1 isoform X2</fullName>
    </submittedName>
</protein>
<evidence type="ECO:0000256" key="5">
    <source>
        <dbReference type="ARBA" id="ARBA00023002"/>
    </source>
</evidence>
<keyword evidence="3 8" id="KW-0732">Signal</keyword>
<evidence type="ECO:0000256" key="3">
    <source>
        <dbReference type="ARBA" id="ARBA00022729"/>
    </source>
</evidence>
<dbReference type="InterPro" id="IPR057589">
    <property type="entry name" value="GT_PLOD"/>
</dbReference>
<evidence type="ECO:0000313" key="10">
    <source>
        <dbReference type="Proteomes" id="UP001652625"/>
    </source>
</evidence>
<dbReference type="RefSeq" id="XP_065660508.1">
    <property type="nucleotide sequence ID" value="XM_065804436.1"/>
</dbReference>
<evidence type="ECO:0000256" key="7">
    <source>
        <dbReference type="ARBA" id="ARBA00023180"/>
    </source>
</evidence>
<sequence length="745" mass="86193">MLIFILLGFICHLSSCDDKEISFKLVTVATEQTDGFKRFMRSANVFGIDVEVYGLNEKWEGGDLENGPGGGQKINILKKALRKYKNNENLVLMFTDSYDVVINAGSDEILKRFLKTEAKILISAEDYCWPDKSLAVKYPKVNVGYKYLCSGGIIGYANKVYEVLSAKPVNHTDDDQLYYTQIYLEHRITQCCCKRSLFSFTWKPAPVFSNRAEVAEKYNIKLDNKAELFQNLNGNQDDVELRFDGDNHLWNKRFGTYPIVIHGNGPSKDHLSHLGNYLGDYWTYADGCKSCKENTFLLQDVEVANWPKVLIGLFIPAPTPFVTSYLEHISNLEYPKEKIDIFIHSVDPHHDPHVEDWLKRFETKYLSVTYKRPTAFLTEKETRHLAFEHCKHVKCDYYLSVDSIVTLSNTKTLQMLIEQNRTFISPMISKPGKLFSNFWGKVGQDGFYERSPDYIDIVKYNRRGVWNVPFVSSVYLIQSDTLKKFKSNPFNSDELDQEMSFCSNARKLGVFMYTTNLDYFGHIKEDESYTTHHKHNDLYQIFDNRIDWEDRYLHPEMLSYLDPTSTPNMPCPDVYWFPLTTINFTKELVEEMENFGKWSGGGNKDDRISGGYENVPTVDIHMNQVGLEKHWLKILKDYIAPMSSRYFTGYNSDARAIMNFVVKYTTNGQYFLRPHHDSSTYTINMALNNVNEYEGGGARFTRYNCSVAKTKEGWALMHPGRLTHQHEGLPILKGTRYIMVSFVDP</sequence>
<organism evidence="10 11">
    <name type="scientific">Hydra vulgaris</name>
    <name type="common">Hydra</name>
    <name type="synonym">Hydra attenuata</name>
    <dbReference type="NCBI Taxonomy" id="6087"/>
    <lineage>
        <taxon>Eukaryota</taxon>
        <taxon>Metazoa</taxon>
        <taxon>Cnidaria</taxon>
        <taxon>Hydrozoa</taxon>
        <taxon>Hydroidolina</taxon>
        <taxon>Anthoathecata</taxon>
        <taxon>Aplanulata</taxon>
        <taxon>Hydridae</taxon>
        <taxon>Hydra</taxon>
    </lineage>
</organism>
<dbReference type="PANTHER" id="PTHR10730">
    <property type="entry name" value="PROCOLLAGEN-LYSINE,2-OXOGLUTARATE 5-DIOXYGENASE/GLYCOSYLTRANSFERASE 25 FAMILY MEMBER"/>
    <property type="match status" value="1"/>
</dbReference>
<dbReference type="GeneID" id="100212717"/>
<dbReference type="Pfam" id="PF03171">
    <property type="entry name" value="2OG-FeII_Oxy"/>
    <property type="match status" value="1"/>
</dbReference>
<accession>A0ABM4CFN4</accession>
<evidence type="ECO:0000256" key="8">
    <source>
        <dbReference type="SAM" id="SignalP"/>
    </source>
</evidence>
<evidence type="ECO:0000256" key="6">
    <source>
        <dbReference type="ARBA" id="ARBA00023004"/>
    </source>
</evidence>
<dbReference type="InterPro" id="IPR044861">
    <property type="entry name" value="IPNS-like_FE2OG_OXY"/>
</dbReference>
<evidence type="ECO:0000256" key="2">
    <source>
        <dbReference type="ARBA" id="ARBA00022723"/>
    </source>
</evidence>
<dbReference type="Gene3D" id="2.60.120.620">
    <property type="entry name" value="q2cbj1_9rhob like domain"/>
    <property type="match status" value="1"/>
</dbReference>
<evidence type="ECO:0000256" key="4">
    <source>
        <dbReference type="ARBA" id="ARBA00022964"/>
    </source>
</evidence>
<keyword evidence="5" id="KW-0560">Oxidoreductase</keyword>
<dbReference type="Proteomes" id="UP001652625">
    <property type="component" value="Chromosome 09"/>
</dbReference>
<feature type="chain" id="PRO_5045904235" evidence="8">
    <location>
        <begin position="17"/>
        <end position="745"/>
    </location>
</feature>
<evidence type="ECO:0000313" key="11">
    <source>
        <dbReference type="RefSeq" id="XP_065660508.1"/>
    </source>
</evidence>
<dbReference type="PROSITE" id="PS51471">
    <property type="entry name" value="FE2OG_OXY"/>
    <property type="match status" value="1"/>
</dbReference>
<dbReference type="SMART" id="SM00702">
    <property type="entry name" value="P4Hc"/>
    <property type="match status" value="1"/>
</dbReference>
<evidence type="ECO:0000259" key="9">
    <source>
        <dbReference type="PROSITE" id="PS51471"/>
    </source>
</evidence>
<dbReference type="InterPro" id="IPR005123">
    <property type="entry name" value="Oxoglu/Fe-dep_dioxygenase_dom"/>
</dbReference>
<keyword evidence="2" id="KW-0479">Metal-binding</keyword>
<evidence type="ECO:0000256" key="1">
    <source>
        <dbReference type="ARBA" id="ARBA00001961"/>
    </source>
</evidence>
<proteinExistence type="predicted"/>
<dbReference type="InterPro" id="IPR006620">
    <property type="entry name" value="Pro_4_hyd_alph"/>
</dbReference>
<dbReference type="InterPro" id="IPR050757">
    <property type="entry name" value="Collagen_mod_GT25"/>
</dbReference>
<dbReference type="PANTHER" id="PTHR10730:SF45">
    <property type="entry name" value="PROCOLLAGEN-LYSINE,2-OXOGLUTARATE 5-DIOXYGENASE"/>
    <property type="match status" value="1"/>
</dbReference>
<keyword evidence="6" id="KW-0408">Iron</keyword>
<name>A0ABM4CFN4_HYDVU</name>